<name>A0A1M6GNV5_9CLOT</name>
<evidence type="ECO:0000256" key="1">
    <source>
        <dbReference type="ARBA" id="ARBA00006336"/>
    </source>
</evidence>
<organism evidence="4 5">
    <name type="scientific">Clostridium cavendishii DSM 21758</name>
    <dbReference type="NCBI Taxonomy" id="1121302"/>
    <lineage>
        <taxon>Bacteria</taxon>
        <taxon>Bacillati</taxon>
        <taxon>Bacillota</taxon>
        <taxon>Clostridia</taxon>
        <taxon>Eubacteriales</taxon>
        <taxon>Clostridiaceae</taxon>
        <taxon>Clostridium</taxon>
    </lineage>
</organism>
<accession>A0A1M6GNV5</accession>
<dbReference type="InterPro" id="IPR050272">
    <property type="entry name" value="Isochorismatase-like_hydrls"/>
</dbReference>
<evidence type="ECO:0000313" key="5">
    <source>
        <dbReference type="Proteomes" id="UP000184310"/>
    </source>
</evidence>
<reference evidence="4 5" key="1">
    <citation type="submission" date="2016-11" db="EMBL/GenBank/DDBJ databases">
        <authorList>
            <person name="Jaros S."/>
            <person name="Januszkiewicz K."/>
            <person name="Wedrychowicz H."/>
        </authorList>
    </citation>
    <scope>NUCLEOTIDE SEQUENCE [LARGE SCALE GENOMIC DNA]</scope>
    <source>
        <strain evidence="4 5">DSM 21758</strain>
    </source>
</reference>
<dbReference type="Proteomes" id="UP000184310">
    <property type="component" value="Unassembled WGS sequence"/>
</dbReference>
<dbReference type="SUPFAM" id="SSF52499">
    <property type="entry name" value="Isochorismatase-like hydrolases"/>
    <property type="match status" value="1"/>
</dbReference>
<dbReference type="EMBL" id="FQZB01000006">
    <property type="protein sequence ID" value="SHJ11550.1"/>
    <property type="molecule type" value="Genomic_DNA"/>
</dbReference>
<proteinExistence type="inferred from homology"/>
<sequence length="189" mass="21415">MSVENRKFDNPQKALLVIDIQEDYTGLEAKPPFPYKDSERLIKIVNNMIDEASKKDIVVVYISQEFDGFVGKTISKLFGHGTAIKGNSGAEFDKRINIISNHCFTKNMPDAFTNHKLEMFLDEHQINELYLVGLDAAACVYFTAKGALKRGYNVSIIKDGIVLLEEKKWDSVLKKFEDNGITLINSQEF</sequence>
<dbReference type="RefSeq" id="WP_072985908.1">
    <property type="nucleotide sequence ID" value="NZ_FQZB01000006.1"/>
</dbReference>
<dbReference type="GO" id="GO:0016787">
    <property type="term" value="F:hydrolase activity"/>
    <property type="evidence" value="ECO:0007669"/>
    <property type="project" value="UniProtKB-KW"/>
</dbReference>
<dbReference type="PANTHER" id="PTHR43540">
    <property type="entry name" value="PEROXYUREIDOACRYLATE/UREIDOACRYLATE AMIDOHYDROLASE-RELATED"/>
    <property type="match status" value="1"/>
</dbReference>
<dbReference type="InterPro" id="IPR036380">
    <property type="entry name" value="Isochorismatase-like_sf"/>
</dbReference>
<protein>
    <submittedName>
        <fullName evidence="4">Nicotinamidase-related amidase</fullName>
    </submittedName>
</protein>
<dbReference type="Pfam" id="PF00857">
    <property type="entry name" value="Isochorismatase"/>
    <property type="match status" value="1"/>
</dbReference>
<evidence type="ECO:0000256" key="2">
    <source>
        <dbReference type="ARBA" id="ARBA00022801"/>
    </source>
</evidence>
<dbReference type="PANTHER" id="PTHR43540:SF6">
    <property type="entry name" value="ISOCHORISMATASE-LIKE DOMAIN-CONTAINING PROTEIN"/>
    <property type="match status" value="1"/>
</dbReference>
<evidence type="ECO:0000259" key="3">
    <source>
        <dbReference type="Pfam" id="PF00857"/>
    </source>
</evidence>
<gene>
    <name evidence="4" type="ORF">SAMN02745163_01337</name>
</gene>
<dbReference type="STRING" id="1121302.SAMN02745163_01337"/>
<keyword evidence="2" id="KW-0378">Hydrolase</keyword>
<comment type="similarity">
    <text evidence="1">Belongs to the isochorismatase family.</text>
</comment>
<dbReference type="AlphaFoldDB" id="A0A1M6GNV5"/>
<feature type="domain" description="Isochorismatase-like" evidence="3">
    <location>
        <begin position="14"/>
        <end position="187"/>
    </location>
</feature>
<keyword evidence="5" id="KW-1185">Reference proteome</keyword>
<dbReference type="Gene3D" id="3.40.50.850">
    <property type="entry name" value="Isochorismatase-like"/>
    <property type="match status" value="1"/>
</dbReference>
<dbReference type="CDD" id="cd00431">
    <property type="entry name" value="cysteine_hydrolases"/>
    <property type="match status" value="1"/>
</dbReference>
<evidence type="ECO:0000313" key="4">
    <source>
        <dbReference type="EMBL" id="SHJ11550.1"/>
    </source>
</evidence>
<dbReference type="InterPro" id="IPR000868">
    <property type="entry name" value="Isochorismatase-like_dom"/>
</dbReference>
<dbReference type="OrthoDB" id="2842907at2"/>